<evidence type="ECO:0000313" key="6">
    <source>
        <dbReference type="EMBL" id="EAU87264.1"/>
    </source>
</evidence>
<dbReference type="InterPro" id="IPR002893">
    <property type="entry name" value="Znf_MYND"/>
</dbReference>
<feature type="domain" description="MYND-type" evidence="5">
    <location>
        <begin position="458"/>
        <end position="504"/>
    </location>
</feature>
<keyword evidence="7" id="KW-1185">Reference proteome</keyword>
<dbReference type="Gene3D" id="6.10.140.2220">
    <property type="match status" value="1"/>
</dbReference>
<protein>
    <recommendedName>
        <fullName evidence="5">MYND-type domain-containing protein</fullName>
    </recommendedName>
</protein>
<dbReference type="GeneID" id="6011056"/>
<keyword evidence="2 4" id="KW-0863">Zinc-finger</keyword>
<evidence type="ECO:0000313" key="7">
    <source>
        <dbReference type="Proteomes" id="UP000001861"/>
    </source>
</evidence>
<reference evidence="6 7" key="1">
    <citation type="journal article" date="2010" name="Proc. Natl. Acad. Sci. U.S.A.">
        <title>Insights into evolution of multicellular fungi from the assembled chromosomes of the mushroom Coprinopsis cinerea (Coprinus cinereus).</title>
        <authorList>
            <person name="Stajich J.E."/>
            <person name="Wilke S.K."/>
            <person name="Ahren D."/>
            <person name="Au C.H."/>
            <person name="Birren B.W."/>
            <person name="Borodovsky M."/>
            <person name="Burns C."/>
            <person name="Canback B."/>
            <person name="Casselton L.A."/>
            <person name="Cheng C.K."/>
            <person name="Deng J."/>
            <person name="Dietrich F.S."/>
            <person name="Fargo D.C."/>
            <person name="Farman M.L."/>
            <person name="Gathman A.C."/>
            <person name="Goldberg J."/>
            <person name="Guigo R."/>
            <person name="Hoegger P.J."/>
            <person name="Hooker J.B."/>
            <person name="Huggins A."/>
            <person name="James T.Y."/>
            <person name="Kamada T."/>
            <person name="Kilaru S."/>
            <person name="Kodira C."/>
            <person name="Kues U."/>
            <person name="Kupfer D."/>
            <person name="Kwan H.S."/>
            <person name="Lomsadze A."/>
            <person name="Li W."/>
            <person name="Lilly W.W."/>
            <person name="Ma L.J."/>
            <person name="Mackey A.J."/>
            <person name="Manning G."/>
            <person name="Martin F."/>
            <person name="Muraguchi H."/>
            <person name="Natvig D.O."/>
            <person name="Palmerini H."/>
            <person name="Ramesh M.A."/>
            <person name="Rehmeyer C.J."/>
            <person name="Roe B.A."/>
            <person name="Shenoy N."/>
            <person name="Stanke M."/>
            <person name="Ter-Hovhannisyan V."/>
            <person name="Tunlid A."/>
            <person name="Velagapudi R."/>
            <person name="Vision T.J."/>
            <person name="Zeng Q."/>
            <person name="Zolan M.E."/>
            <person name="Pukkila P.J."/>
        </authorList>
    </citation>
    <scope>NUCLEOTIDE SEQUENCE [LARGE SCALE GENOMIC DNA]</scope>
    <source>
        <strain evidence="7">Okayama-7 / 130 / ATCC MYA-4618 / FGSC 9003</strain>
    </source>
</reference>
<evidence type="ECO:0000259" key="5">
    <source>
        <dbReference type="PROSITE" id="PS50865"/>
    </source>
</evidence>
<evidence type="ECO:0000256" key="3">
    <source>
        <dbReference type="ARBA" id="ARBA00022833"/>
    </source>
</evidence>
<accession>A8NKT4</accession>
<evidence type="ECO:0000256" key="4">
    <source>
        <dbReference type="PROSITE-ProRule" id="PRU00134"/>
    </source>
</evidence>
<dbReference type="SUPFAM" id="SSF144232">
    <property type="entry name" value="HIT/MYND zinc finger-like"/>
    <property type="match status" value="1"/>
</dbReference>
<dbReference type="GO" id="GO:0008270">
    <property type="term" value="F:zinc ion binding"/>
    <property type="evidence" value="ECO:0007669"/>
    <property type="project" value="UniProtKB-KW"/>
</dbReference>
<dbReference type="RefSeq" id="XP_001834540.1">
    <property type="nucleotide sequence ID" value="XM_001834488.1"/>
</dbReference>
<dbReference type="VEuPathDB" id="FungiDB:CC1G_10858"/>
<dbReference type="STRING" id="240176.A8NKT4"/>
<gene>
    <name evidence="6" type="ORF">CC1G_10858</name>
</gene>
<sequence length="678" mass="77992">MAPRDFASILIRAKSGNPESLDQLASALTPQTYDLDVLDTFLRFLDEDLVPDIPSGEHKQEKYQAAQFRALPCITALSAVASICREEHHWKDETVKRLVDHLDGIIKWINFLLYFGLSIPLDTRPGCDFRLAYFIHSALLLDLIDLDTRIEQALYSSTPALDTLIKVWVTTGKRSAVFQSFDRRQKDCPIIRLMHRCLSSTEGLLSITERVFSREMVLREVFAEAFLERARQTQDAINNRAIPSTKATSHLVLLMQCGGRILKCQPFLDLLFSTHLFATLFESFIDIVANLVSFDRLIPLDQGFTLIQELISMASDHSPRAHNIVSLLFRDGFIDFASQAVASVPEDADTSLIRAAKDVVTRIEVLTSHPNLSRIAEDQINELLGNHRIEEEGEPSDPSLVFYNRQLDRFWNDMYAVVDERNQVLFRHQKKELRFPDNPVASYHSTPRFFPKVYFCDNFQCTTSPLDLRSQDLSSRKCSACSLMVYCSLECQHQDWVLRHREECIPARFYYTDGRCYRNYVRSFHVACIEHVFNRTMAGQMVPYAPFMAPVLDYQTDGWDYSDAIIEKWSQPIYRFDATKSRAGIDLYPKKYPYRTTYKQQPCLLPSQQARFDELLDEMSQHPTDRTDGEVVRFVEGMFTIDNLVVLLLVKLRLRRFKETKAAFVAVANVARVFAPSS</sequence>
<evidence type="ECO:0000256" key="2">
    <source>
        <dbReference type="ARBA" id="ARBA00022771"/>
    </source>
</evidence>
<dbReference type="PROSITE" id="PS50865">
    <property type="entry name" value="ZF_MYND_2"/>
    <property type="match status" value="1"/>
</dbReference>
<dbReference type="KEGG" id="cci:CC1G_10858"/>
<keyword evidence="1" id="KW-0479">Metal-binding</keyword>
<dbReference type="AlphaFoldDB" id="A8NKT4"/>
<dbReference type="Pfam" id="PF01753">
    <property type="entry name" value="zf-MYND"/>
    <property type="match status" value="1"/>
</dbReference>
<evidence type="ECO:0000256" key="1">
    <source>
        <dbReference type="ARBA" id="ARBA00022723"/>
    </source>
</evidence>
<dbReference type="InParanoid" id="A8NKT4"/>
<proteinExistence type="predicted"/>
<organism evidence="6 7">
    <name type="scientific">Coprinopsis cinerea (strain Okayama-7 / 130 / ATCC MYA-4618 / FGSC 9003)</name>
    <name type="common">Inky cap fungus</name>
    <name type="synonym">Hormographiella aspergillata</name>
    <dbReference type="NCBI Taxonomy" id="240176"/>
    <lineage>
        <taxon>Eukaryota</taxon>
        <taxon>Fungi</taxon>
        <taxon>Dikarya</taxon>
        <taxon>Basidiomycota</taxon>
        <taxon>Agaricomycotina</taxon>
        <taxon>Agaricomycetes</taxon>
        <taxon>Agaricomycetidae</taxon>
        <taxon>Agaricales</taxon>
        <taxon>Agaricineae</taxon>
        <taxon>Psathyrellaceae</taxon>
        <taxon>Coprinopsis</taxon>
    </lineage>
</organism>
<dbReference type="EMBL" id="AACS02000010">
    <property type="protein sequence ID" value="EAU87264.1"/>
    <property type="molecule type" value="Genomic_DNA"/>
</dbReference>
<name>A8NKT4_COPC7</name>
<dbReference type="Proteomes" id="UP000001861">
    <property type="component" value="Unassembled WGS sequence"/>
</dbReference>
<dbReference type="OrthoDB" id="3069301at2759"/>
<comment type="caution">
    <text evidence="6">The sequence shown here is derived from an EMBL/GenBank/DDBJ whole genome shotgun (WGS) entry which is preliminary data.</text>
</comment>
<keyword evidence="3" id="KW-0862">Zinc</keyword>